<dbReference type="Gene3D" id="3.20.20.80">
    <property type="entry name" value="Glycosidases"/>
    <property type="match status" value="1"/>
</dbReference>
<feature type="domain" description="Glycosyl hydrolases family 2 sugar binding" evidence="8">
    <location>
        <begin position="92"/>
        <end position="198"/>
    </location>
</feature>
<dbReference type="SUPFAM" id="SSF49303">
    <property type="entry name" value="beta-Galactosidase/glucuronidase domain"/>
    <property type="match status" value="1"/>
</dbReference>
<dbReference type="InterPro" id="IPR006104">
    <property type="entry name" value="Glyco_hydro_2_N"/>
</dbReference>
<dbReference type="Pfam" id="PF00703">
    <property type="entry name" value="Glyco_hydro_2"/>
    <property type="match status" value="1"/>
</dbReference>
<feature type="domain" description="Glycoside hydrolase family 2 catalytic" evidence="7">
    <location>
        <begin position="331"/>
        <end position="458"/>
    </location>
</feature>
<dbReference type="Pfam" id="PF02836">
    <property type="entry name" value="Glyco_hydro_2_C"/>
    <property type="match status" value="1"/>
</dbReference>
<dbReference type="Pfam" id="PF02837">
    <property type="entry name" value="Glyco_hydro_2_N"/>
    <property type="match status" value="1"/>
</dbReference>
<dbReference type="Gene3D" id="2.60.120.260">
    <property type="entry name" value="Galactose-binding domain-like"/>
    <property type="match status" value="1"/>
</dbReference>
<name>A0ABT8WVX7_9FLAO</name>
<dbReference type="InterPro" id="IPR036156">
    <property type="entry name" value="Beta-gal/glucu_dom_sf"/>
</dbReference>
<dbReference type="GO" id="GO:0016787">
    <property type="term" value="F:hydrolase activity"/>
    <property type="evidence" value="ECO:0007669"/>
    <property type="project" value="UniProtKB-KW"/>
</dbReference>
<dbReference type="Pfam" id="PF18565">
    <property type="entry name" value="Glyco_hydro2_C5"/>
    <property type="match status" value="1"/>
</dbReference>
<organism evidence="10 11">
    <name type="scientific">Flavivirga amylovorans</name>
    <dbReference type="NCBI Taxonomy" id="870486"/>
    <lineage>
        <taxon>Bacteria</taxon>
        <taxon>Pseudomonadati</taxon>
        <taxon>Bacteroidota</taxon>
        <taxon>Flavobacteriia</taxon>
        <taxon>Flavobacteriales</taxon>
        <taxon>Flavobacteriaceae</taxon>
        <taxon>Flavivirga</taxon>
    </lineage>
</organism>
<keyword evidence="4" id="KW-0175">Coiled coil</keyword>
<gene>
    <name evidence="10" type="ORF">Q4Q39_00305</name>
</gene>
<feature type="domain" description="Glycoside hydrolase family 2 immunoglobulin-like beta-sandwich" evidence="6">
    <location>
        <begin position="224"/>
        <end position="323"/>
    </location>
</feature>
<keyword evidence="2 10" id="KW-0378">Hydrolase</keyword>
<evidence type="ECO:0000313" key="11">
    <source>
        <dbReference type="Proteomes" id="UP001176891"/>
    </source>
</evidence>
<dbReference type="InterPro" id="IPR006103">
    <property type="entry name" value="Glyco_hydro_2_cat"/>
</dbReference>
<keyword evidence="5" id="KW-0732">Signal</keyword>
<evidence type="ECO:0000259" key="9">
    <source>
        <dbReference type="Pfam" id="PF18565"/>
    </source>
</evidence>
<dbReference type="PANTHER" id="PTHR42732">
    <property type="entry name" value="BETA-GALACTOSIDASE"/>
    <property type="match status" value="1"/>
</dbReference>
<feature type="coiled-coil region" evidence="4">
    <location>
        <begin position="861"/>
        <end position="898"/>
    </location>
</feature>
<dbReference type="InterPro" id="IPR013783">
    <property type="entry name" value="Ig-like_fold"/>
</dbReference>
<proteinExistence type="inferred from homology"/>
<dbReference type="Gene3D" id="2.60.40.10">
    <property type="entry name" value="Immunoglobulins"/>
    <property type="match status" value="2"/>
</dbReference>
<dbReference type="SUPFAM" id="SSF49785">
    <property type="entry name" value="Galactose-binding domain-like"/>
    <property type="match status" value="1"/>
</dbReference>
<evidence type="ECO:0000259" key="8">
    <source>
        <dbReference type="Pfam" id="PF02837"/>
    </source>
</evidence>
<evidence type="ECO:0000259" key="6">
    <source>
        <dbReference type="Pfam" id="PF00703"/>
    </source>
</evidence>
<evidence type="ECO:0000256" key="1">
    <source>
        <dbReference type="ARBA" id="ARBA00007401"/>
    </source>
</evidence>
<dbReference type="EMBL" id="JAUOEM010000001">
    <property type="protein sequence ID" value="MDO5985831.1"/>
    <property type="molecule type" value="Genomic_DNA"/>
</dbReference>
<comment type="similarity">
    <text evidence="1">Belongs to the glycosyl hydrolase 2 family.</text>
</comment>
<feature type="chain" id="PRO_5047060984" evidence="5">
    <location>
        <begin position="23"/>
        <end position="901"/>
    </location>
</feature>
<dbReference type="InterPro" id="IPR040605">
    <property type="entry name" value="Glyco_hydro2_dom5"/>
</dbReference>
<keyword evidence="11" id="KW-1185">Reference proteome</keyword>
<keyword evidence="3" id="KW-0326">Glycosidase</keyword>
<protein>
    <submittedName>
        <fullName evidence="10">Glycoside hydrolase family 2 TIM barrel-domain containing protein</fullName>
    </submittedName>
</protein>
<evidence type="ECO:0000256" key="5">
    <source>
        <dbReference type="SAM" id="SignalP"/>
    </source>
</evidence>
<sequence>MKNTSLRFIILVSFLTSLNLVAQEKKILPEFSKAGFWEVENAGRKTYNFNVGWRFKKADIKGAHEKNFDDAKWTIVNTPHGLEYNASEASGSVNYQGPAWYRKHFTVNENLKGKLLKIHFESVMGKSKIWLNGHQIGEHYGGYLPFVVTLNKYLVEGDNVLAVWADNSDDKTYPPGKEQTRLDFAYFGGIYRDVWLVATNQVYITNPNEVNKVAGGGVFTHVDEVSPEKATLSVKVDIQNDSETTAKLKAIFNIVNPEGVSVAKSEQNVTVKKGKSSIVKNIFTIENPSLWTPWSPDLYKVGVLLVNTSNQNIDGVAIKTGLRKIEFKGAEGFFLNNKPYPGKLIGANRHQDHGYVGNAIPNSGQWRDAALLKNAGFDVIRAAHYPADPAFMDACDALGLFYIEATPGWHFFDGKSEVFVNRVYSDVRNMVRRIRNYASVIMWEPVLNETNYSAEFAKSTHDLVHEEYPYQGAFTVCDNRGAGHEYYDVVYGQDYNADFNKDKRCYFTREFGDNVDDFNAQNSPSRVFRGWGETPQLVQAKTYADGDFDKYTTLETMYNMPPQFLGGALWCGFDHQRGYNPDPFYGGVADVFRQTKYSYHMFASQKDISETNKPIIFIANEMTPFSGSDVTVFTNCEEVRLTVYDGQKIIQKMANVPKYVRVLTPHGQPNRREKVGTKAIPHPYVTFKDVFSFRELKSMHRGGKKYEATIVAEGIVDGKVVTSFKRVSGKHPTKIKLSIENRKTPLVADGSDFMVVTASMVDEKGNIKRLNESMIQFEISGEAAIIGDAQIQANPKRLSWGTAPVLIRSTVNAGKIKVKASLLHEGVNTALSGELVFESVPSKDKLIYSEIGVEANTNANASIEETSEEKLKKKVMELEKKIIELKLKEEEKNQLEFDENR</sequence>
<evidence type="ECO:0000256" key="4">
    <source>
        <dbReference type="SAM" id="Coils"/>
    </source>
</evidence>
<comment type="caution">
    <text evidence="10">The sequence shown here is derived from an EMBL/GenBank/DDBJ whole genome shotgun (WGS) entry which is preliminary data.</text>
</comment>
<feature type="signal peptide" evidence="5">
    <location>
        <begin position="1"/>
        <end position="22"/>
    </location>
</feature>
<dbReference type="InterPro" id="IPR006102">
    <property type="entry name" value="Ig-like_GH2"/>
</dbReference>
<evidence type="ECO:0000256" key="2">
    <source>
        <dbReference type="ARBA" id="ARBA00022801"/>
    </source>
</evidence>
<dbReference type="SUPFAM" id="SSF51445">
    <property type="entry name" value="(Trans)glycosidases"/>
    <property type="match status" value="1"/>
</dbReference>
<feature type="domain" description="Glycoside hydrolase family 2" evidence="9">
    <location>
        <begin position="738"/>
        <end position="821"/>
    </location>
</feature>
<accession>A0ABT8WVX7</accession>
<dbReference type="InterPro" id="IPR051913">
    <property type="entry name" value="GH2_Domain-Containing"/>
</dbReference>
<reference evidence="10" key="1">
    <citation type="submission" date="2023-07" db="EMBL/GenBank/DDBJ databases">
        <title>Two novel species in the genus Flavivirga.</title>
        <authorList>
            <person name="Kwon K."/>
        </authorList>
    </citation>
    <scope>NUCLEOTIDE SEQUENCE</scope>
    <source>
        <strain evidence="10">KACC 14157</strain>
    </source>
</reference>
<evidence type="ECO:0000256" key="3">
    <source>
        <dbReference type="ARBA" id="ARBA00023295"/>
    </source>
</evidence>
<dbReference type="Proteomes" id="UP001176891">
    <property type="component" value="Unassembled WGS sequence"/>
</dbReference>
<dbReference type="PANTHER" id="PTHR42732:SF1">
    <property type="entry name" value="BETA-MANNOSIDASE"/>
    <property type="match status" value="1"/>
</dbReference>
<evidence type="ECO:0000259" key="7">
    <source>
        <dbReference type="Pfam" id="PF02836"/>
    </source>
</evidence>
<dbReference type="InterPro" id="IPR008979">
    <property type="entry name" value="Galactose-bd-like_sf"/>
</dbReference>
<dbReference type="InterPro" id="IPR017853">
    <property type="entry name" value="GH"/>
</dbReference>
<evidence type="ECO:0000313" key="10">
    <source>
        <dbReference type="EMBL" id="MDO5985831.1"/>
    </source>
</evidence>
<dbReference type="RefSeq" id="WP_303280377.1">
    <property type="nucleotide sequence ID" value="NZ_BAABCZ010000016.1"/>
</dbReference>